<organism evidence="3 4">
    <name type="scientific">Cannabis sativa</name>
    <name type="common">Hemp</name>
    <name type="synonym">Marijuana</name>
    <dbReference type="NCBI Taxonomy" id="3483"/>
    <lineage>
        <taxon>Eukaryota</taxon>
        <taxon>Viridiplantae</taxon>
        <taxon>Streptophyta</taxon>
        <taxon>Embryophyta</taxon>
        <taxon>Tracheophyta</taxon>
        <taxon>Spermatophyta</taxon>
        <taxon>Magnoliopsida</taxon>
        <taxon>eudicotyledons</taxon>
        <taxon>Gunneridae</taxon>
        <taxon>Pentapetalae</taxon>
        <taxon>rosids</taxon>
        <taxon>fabids</taxon>
        <taxon>Rosales</taxon>
        <taxon>Cannabaceae</taxon>
        <taxon>Cannabis</taxon>
    </lineage>
</organism>
<feature type="region of interest" description="Disordered" evidence="1">
    <location>
        <begin position="221"/>
        <end position="240"/>
    </location>
</feature>
<proteinExistence type="predicted"/>
<dbReference type="Proteomes" id="UP000525078">
    <property type="component" value="Unassembled WGS sequence"/>
</dbReference>
<dbReference type="InterPro" id="IPR025558">
    <property type="entry name" value="DUF4283"/>
</dbReference>
<protein>
    <recommendedName>
        <fullName evidence="2">DUF4283 domain-containing protein</fullName>
    </recommendedName>
</protein>
<dbReference type="AlphaFoldDB" id="A0A7J6G3J9"/>
<sequence>MERVIHIEAFNEEMNKTLQRDSELEMERMELFEDITLEEVVSNKAYVGKVIGCKDMPASVVKKILIGVWQRLGPWRMKKCEDGVMGFFFEEEEDCNFVMENRPWIVNGVILNLKPWPVEGEVQVAEFEVARLWVQFHGLPTRCLSNANVPVVAKKVGSFVKDDSKSKEEVVRRGFLRAWIDSETGRTNYFNHAGRGSTKLIADSDGIPEWELRRNTRRGTWKRKTGDTAPELNSAIGKGKGKITQADQMVAPGKRSAYVAKKVQSATPTTVYPIDRGSTSGTKCISEFEKRGNVGDGGIPDNVNVINEVNNGIQLNSGPEVLELPRPDFVAVDDNNELIPDIGPTIAQSLEIPHNRVCLSQKPHCFPEPTPIAWPNLDPEAQQTFSKLYGPEYLNLYKAQQSLLSNPPNLLELIMHLLGNSRKRKAHTWFQLYPSSLIQDFNLKPAVELEVGSTSEEGLDGKKFVIGAGDDDVPANGGSMANVPIRGEGGLIAWSRKVMRLVFMFRLTLVWEPPSGVCFVFLNVGKLLMELGGNLIPVQTNLVCKRS</sequence>
<dbReference type="PANTHER" id="PTHR31286">
    <property type="entry name" value="GLYCINE-RICH CELL WALL STRUCTURAL PROTEIN 1.8-LIKE"/>
    <property type="match status" value="1"/>
</dbReference>
<gene>
    <name evidence="3" type="ORF">F8388_025027</name>
</gene>
<accession>A0A7J6G3J9</accession>
<dbReference type="EMBL" id="JAATIP010000079">
    <property type="protein sequence ID" value="KAF4377536.1"/>
    <property type="molecule type" value="Genomic_DNA"/>
</dbReference>
<dbReference type="Pfam" id="PF14111">
    <property type="entry name" value="DUF4283"/>
    <property type="match status" value="1"/>
</dbReference>
<dbReference type="PANTHER" id="PTHR31286:SF180">
    <property type="entry name" value="OS10G0362600 PROTEIN"/>
    <property type="match status" value="1"/>
</dbReference>
<evidence type="ECO:0000313" key="3">
    <source>
        <dbReference type="EMBL" id="KAF4377536.1"/>
    </source>
</evidence>
<name>A0A7J6G3J9_CANSA</name>
<comment type="caution">
    <text evidence="3">The sequence shown here is derived from an EMBL/GenBank/DDBJ whole genome shotgun (WGS) entry which is preliminary data.</text>
</comment>
<evidence type="ECO:0000259" key="2">
    <source>
        <dbReference type="Pfam" id="PF14111"/>
    </source>
</evidence>
<evidence type="ECO:0000256" key="1">
    <source>
        <dbReference type="SAM" id="MobiDB-lite"/>
    </source>
</evidence>
<evidence type="ECO:0000313" key="4">
    <source>
        <dbReference type="Proteomes" id="UP000525078"/>
    </source>
</evidence>
<reference evidence="3 4" key="1">
    <citation type="journal article" date="2020" name="bioRxiv">
        <title>Sequence and annotation of 42 cannabis genomes reveals extensive copy number variation in cannabinoid synthesis and pathogen resistance genes.</title>
        <authorList>
            <person name="Mckernan K.J."/>
            <person name="Helbert Y."/>
            <person name="Kane L.T."/>
            <person name="Ebling H."/>
            <person name="Zhang L."/>
            <person name="Liu B."/>
            <person name="Eaton Z."/>
            <person name="Mclaughlin S."/>
            <person name="Kingan S."/>
            <person name="Baybayan P."/>
            <person name="Concepcion G."/>
            <person name="Jordan M."/>
            <person name="Riva A."/>
            <person name="Barbazuk W."/>
            <person name="Harkins T."/>
        </authorList>
    </citation>
    <scope>NUCLEOTIDE SEQUENCE [LARGE SCALE GENOMIC DNA]</scope>
    <source>
        <strain evidence="4">cv. Jamaican Lion 4</strain>
        <tissue evidence="3">Leaf</tissue>
    </source>
</reference>
<feature type="domain" description="DUF4283" evidence="2">
    <location>
        <begin position="45"/>
        <end position="117"/>
    </location>
</feature>
<dbReference type="InterPro" id="IPR040256">
    <property type="entry name" value="At4g02000-like"/>
</dbReference>